<name>A0A0B1SQ07_OESDE</name>
<sequence>LIVIDCSRVFVVTGNRLSSGIFEKKLNASKWTVFLPEGSELVQRLDGDVEVHYLTELRRWDRWATWDMEYAIRGRTYDLARMDLYSSHMRSFDQPSVVRQLVQNMTARQLALTIDIGSSNGKDVTRVTGEWYQLFYWLFFSQSYALIGASSVGMCGYESQSCKYHVSLLKIDTAKAQRKLMAPVFGLGSPKEELNRLYYYMKASNCSVSAHENFPAFCLKDFKEDANILLISVDLNIHNHAIGPVGRSETVDGLWKLKSLGK</sequence>
<dbReference type="EMBL" id="KN564543">
    <property type="protein sequence ID" value="KHJ85275.1"/>
    <property type="molecule type" value="Genomic_DNA"/>
</dbReference>
<protein>
    <submittedName>
        <fullName evidence="1">Uncharacterized protein</fullName>
    </submittedName>
</protein>
<keyword evidence="2" id="KW-1185">Reference proteome</keyword>
<feature type="non-terminal residue" evidence="1">
    <location>
        <position position="1"/>
    </location>
</feature>
<dbReference type="OrthoDB" id="5860975at2759"/>
<gene>
    <name evidence="1" type="ORF">OESDEN_15002</name>
</gene>
<accession>A0A0B1SQ07</accession>
<dbReference type="AlphaFoldDB" id="A0A0B1SQ07"/>
<dbReference type="Proteomes" id="UP000053660">
    <property type="component" value="Unassembled WGS sequence"/>
</dbReference>
<reference evidence="1 2" key="1">
    <citation type="submission" date="2014-03" db="EMBL/GenBank/DDBJ databases">
        <title>Draft genome of the hookworm Oesophagostomum dentatum.</title>
        <authorList>
            <person name="Mitreva M."/>
        </authorList>
    </citation>
    <scope>NUCLEOTIDE SEQUENCE [LARGE SCALE GENOMIC DNA]</scope>
    <source>
        <strain evidence="1 2">OD-Hann</strain>
    </source>
</reference>
<evidence type="ECO:0000313" key="2">
    <source>
        <dbReference type="Proteomes" id="UP000053660"/>
    </source>
</evidence>
<evidence type="ECO:0000313" key="1">
    <source>
        <dbReference type="EMBL" id="KHJ85275.1"/>
    </source>
</evidence>
<proteinExistence type="predicted"/>
<organism evidence="1 2">
    <name type="scientific">Oesophagostomum dentatum</name>
    <name type="common">Nodular worm</name>
    <dbReference type="NCBI Taxonomy" id="61180"/>
    <lineage>
        <taxon>Eukaryota</taxon>
        <taxon>Metazoa</taxon>
        <taxon>Ecdysozoa</taxon>
        <taxon>Nematoda</taxon>
        <taxon>Chromadorea</taxon>
        <taxon>Rhabditida</taxon>
        <taxon>Rhabditina</taxon>
        <taxon>Rhabditomorpha</taxon>
        <taxon>Strongyloidea</taxon>
        <taxon>Strongylidae</taxon>
        <taxon>Oesophagostomum</taxon>
    </lineage>
</organism>